<dbReference type="EMBL" id="MU795921">
    <property type="protein sequence ID" value="KAJ3804578.1"/>
    <property type="molecule type" value="Genomic_DNA"/>
</dbReference>
<feature type="non-terminal residue" evidence="1">
    <location>
        <position position="238"/>
    </location>
</feature>
<reference evidence="1" key="1">
    <citation type="submission" date="2022-09" db="EMBL/GenBank/DDBJ databases">
        <title>A Global Phylogenomic Analysis of the Shiitake Genus Lentinula.</title>
        <authorList>
            <consortium name="DOE Joint Genome Institute"/>
            <person name="Sierra-Patev S."/>
            <person name="Min B."/>
            <person name="Naranjo-Ortiz M."/>
            <person name="Looney B."/>
            <person name="Konkel Z."/>
            <person name="Slot J.C."/>
            <person name="Sakamoto Y."/>
            <person name="Steenwyk J.L."/>
            <person name="Rokas A."/>
            <person name="Carro J."/>
            <person name="Camarero S."/>
            <person name="Ferreira P."/>
            <person name="Molpeceres G."/>
            <person name="Ruiz-Duenas F.J."/>
            <person name="Serrano A."/>
            <person name="Henrissat B."/>
            <person name="Drula E."/>
            <person name="Hughes K.W."/>
            <person name="Mata J.L."/>
            <person name="Ishikawa N.K."/>
            <person name="Vargas-Isla R."/>
            <person name="Ushijima S."/>
            <person name="Smith C.A."/>
            <person name="Ahrendt S."/>
            <person name="Andreopoulos W."/>
            <person name="He G."/>
            <person name="Labutti K."/>
            <person name="Lipzen A."/>
            <person name="Ng V."/>
            <person name="Riley R."/>
            <person name="Sandor L."/>
            <person name="Barry K."/>
            <person name="Martinez A.T."/>
            <person name="Xiao Y."/>
            <person name="Gibbons J.G."/>
            <person name="Terashima K."/>
            <person name="Grigoriev I.V."/>
            <person name="Hibbett D.S."/>
        </authorList>
    </citation>
    <scope>NUCLEOTIDE SEQUENCE</scope>
    <source>
        <strain evidence="1">TMI1499</strain>
    </source>
</reference>
<sequence>MSSAVITSLESSSLMPVQQLRDEKNSIPSLEQIKSINDSVVLEMPSSMIYPGLNEALTNSGIGTENADIGSGGYLGVVADTCGFDVEDFDMDGDNISYNSGLEAPESLISDIKPTSSVPSDLEDALIELHNLRTHCRAQQSINKSQQKRLCKLDKFVRAISSKEVYDIHKARKMVQYKVAFHHAQKDLRRSQTQLMLQEDEIAENRKFHPDSLHHNKRQEYVIKELGLRLYKSQMEAE</sequence>
<evidence type="ECO:0000313" key="2">
    <source>
        <dbReference type="Proteomes" id="UP001163835"/>
    </source>
</evidence>
<dbReference type="Proteomes" id="UP001163835">
    <property type="component" value="Unassembled WGS sequence"/>
</dbReference>
<organism evidence="1 2">
    <name type="scientific">Lentinula aff. lateritia</name>
    <dbReference type="NCBI Taxonomy" id="2804960"/>
    <lineage>
        <taxon>Eukaryota</taxon>
        <taxon>Fungi</taxon>
        <taxon>Dikarya</taxon>
        <taxon>Basidiomycota</taxon>
        <taxon>Agaricomycotina</taxon>
        <taxon>Agaricomycetes</taxon>
        <taxon>Agaricomycetidae</taxon>
        <taxon>Agaricales</taxon>
        <taxon>Marasmiineae</taxon>
        <taxon>Omphalotaceae</taxon>
        <taxon>Lentinula</taxon>
    </lineage>
</organism>
<comment type="caution">
    <text evidence="1">The sequence shown here is derived from an EMBL/GenBank/DDBJ whole genome shotgun (WGS) entry which is preliminary data.</text>
</comment>
<proteinExistence type="predicted"/>
<keyword evidence="2" id="KW-1185">Reference proteome</keyword>
<accession>A0ACC1TIY3</accession>
<name>A0ACC1TIY3_9AGAR</name>
<gene>
    <name evidence="1" type="ORF">F5876DRAFT_82936</name>
</gene>
<evidence type="ECO:0000313" key="1">
    <source>
        <dbReference type="EMBL" id="KAJ3804578.1"/>
    </source>
</evidence>
<protein>
    <submittedName>
        <fullName evidence="1">Uncharacterized protein</fullName>
    </submittedName>
</protein>